<evidence type="ECO:0000313" key="2">
    <source>
        <dbReference type="EMBL" id="AVR75924.1"/>
    </source>
</evidence>
<keyword evidence="1" id="KW-0472">Membrane</keyword>
<sequence>MELALFIYLAETICTKGGESGYAFLLGIFFVLSIAATILSRVDPKEFGNLAKLPLRTVIYTSGVLLVLFMITPSQKTAYTMLGAYGIQTFATTVYENEQAKRIAANSLNLVEAAISKYEKELSK</sequence>
<gene>
    <name evidence="2" type="ORF">AhSzq1_31</name>
</gene>
<evidence type="ECO:0000256" key="1">
    <source>
        <dbReference type="SAM" id="Phobius"/>
    </source>
</evidence>
<reference evidence="2 3" key="1">
    <citation type="submission" date="2017-12" db="EMBL/GenBank/DDBJ databases">
        <title>Genomic characterization of T5-related Aeromonas hydrophila phages AhSzq-1 and AhSzw-1 and proposal to be two new species.</title>
        <authorList>
            <person name="Chen L."/>
            <person name="Yuan S."/>
            <person name="Ma Y."/>
        </authorList>
    </citation>
    <scope>NUCLEOTIDE SEQUENCE [LARGE SCALE GENOMIC DNA]</scope>
    <source>
        <strain evidence="2">Seawater</strain>
    </source>
</reference>
<keyword evidence="3" id="KW-1185">Reference proteome</keyword>
<name>A0A2R4ALJ5_9CAUD</name>
<accession>A0A2R4ALJ5</accession>
<evidence type="ECO:0000313" key="3">
    <source>
        <dbReference type="Proteomes" id="UP000244741"/>
    </source>
</evidence>
<protein>
    <submittedName>
        <fullName evidence="2">Uncharacterized protein</fullName>
    </submittedName>
</protein>
<keyword evidence="1" id="KW-0812">Transmembrane</keyword>
<feature type="transmembrane region" description="Helical" evidence="1">
    <location>
        <begin position="53"/>
        <end position="71"/>
    </location>
</feature>
<proteinExistence type="predicted"/>
<feature type="transmembrane region" description="Helical" evidence="1">
    <location>
        <begin position="21"/>
        <end position="41"/>
    </location>
</feature>
<organism evidence="2 3">
    <name type="scientific">Aeromonas phage AhSzq-1</name>
    <dbReference type="NCBI Taxonomy" id="2138298"/>
    <lineage>
        <taxon>Viruses</taxon>
        <taxon>Duplodnaviria</taxon>
        <taxon>Heunggongvirae</taxon>
        <taxon>Uroviricota</taxon>
        <taxon>Caudoviricetes</taxon>
        <taxon>Demerecviridae</taxon>
        <taxon>Shenzhenvirus</taxon>
        <taxon>Shenzhenvirus AhSzq1</taxon>
    </lineage>
</organism>
<keyword evidence="1" id="KW-1133">Transmembrane helix</keyword>
<dbReference type="Proteomes" id="UP000244741">
    <property type="component" value="Segment"/>
</dbReference>
<dbReference type="EMBL" id="MG676224">
    <property type="protein sequence ID" value="AVR75924.1"/>
    <property type="molecule type" value="Genomic_DNA"/>
</dbReference>